<evidence type="ECO:0000313" key="2">
    <source>
        <dbReference type="EMBL" id="MVO99538.1"/>
    </source>
</evidence>
<dbReference type="SUPFAM" id="SSF56112">
    <property type="entry name" value="Protein kinase-like (PK-like)"/>
    <property type="match status" value="1"/>
</dbReference>
<comment type="caution">
    <text evidence="2">The sequence shown here is derived from an EMBL/GenBank/DDBJ whole genome shotgun (WGS) entry which is preliminary data.</text>
</comment>
<keyword evidence="2" id="KW-0808">Transferase</keyword>
<sequence length="277" mass="31335">MKRIGQGRTADIFEYKEDQILKLYNKEFSEDAIRQEFEISSAAYSLGIQTPRPFQLTEAENRRGILFERIPGSTLLHNMTKKPWLMPKHSGTLAALHAELHTHDAPGLLRQQKSLLSHSIKSTLLLTEKEKNKILAHLDELPDGNKLCHGDFHPDNVMMNQSPIIIDWMNGMSGNPAGDAARTIILITCGTMPEGTPIVLTVLINALRKWMKTAYMKEYLRLTGLNYTDIDKWILPVAAARLMEESPKAEQDKLVGLIRDRLRGISSASDLEQEQHE</sequence>
<feature type="domain" description="Aminoglycoside phosphotransferase" evidence="1">
    <location>
        <begin position="2"/>
        <end position="184"/>
    </location>
</feature>
<dbReference type="OrthoDB" id="9800774at2"/>
<proteinExistence type="predicted"/>
<evidence type="ECO:0000313" key="3">
    <source>
        <dbReference type="Proteomes" id="UP000490800"/>
    </source>
</evidence>
<protein>
    <submittedName>
        <fullName evidence="2">Phosphotransferase</fullName>
    </submittedName>
</protein>
<gene>
    <name evidence="2" type="ORF">EDM21_08350</name>
</gene>
<reference evidence="2 3" key="1">
    <citation type="journal article" date="2019" name="Microorganisms">
        <title>Paenibacillus lutrae sp. nov., A Chitinolytic Species Isolated from A River Otter in Castril Natural Park, Granada, Spain.</title>
        <authorList>
            <person name="Rodriguez M."/>
            <person name="Reina J.C."/>
            <person name="Bejar V."/>
            <person name="Llamas I."/>
        </authorList>
    </citation>
    <scope>NUCLEOTIDE SEQUENCE [LARGE SCALE GENOMIC DNA]</scope>
    <source>
        <strain evidence="2 3">N10</strain>
    </source>
</reference>
<keyword evidence="3" id="KW-1185">Reference proteome</keyword>
<dbReference type="InterPro" id="IPR002575">
    <property type="entry name" value="Aminoglycoside_PTrfase"/>
</dbReference>
<dbReference type="Proteomes" id="UP000490800">
    <property type="component" value="Unassembled WGS sequence"/>
</dbReference>
<evidence type="ECO:0000259" key="1">
    <source>
        <dbReference type="Pfam" id="PF01636"/>
    </source>
</evidence>
<name>A0A7X3FHE8_9BACL</name>
<organism evidence="2 3">
    <name type="scientific">Paenibacillus lutrae</name>
    <dbReference type="NCBI Taxonomy" id="2078573"/>
    <lineage>
        <taxon>Bacteria</taxon>
        <taxon>Bacillati</taxon>
        <taxon>Bacillota</taxon>
        <taxon>Bacilli</taxon>
        <taxon>Bacillales</taxon>
        <taxon>Paenibacillaceae</taxon>
        <taxon>Paenibacillus</taxon>
    </lineage>
</organism>
<dbReference type="InterPro" id="IPR011009">
    <property type="entry name" value="Kinase-like_dom_sf"/>
</dbReference>
<dbReference type="Pfam" id="PF01636">
    <property type="entry name" value="APH"/>
    <property type="match status" value="1"/>
</dbReference>
<dbReference type="EMBL" id="RHLK01000003">
    <property type="protein sequence ID" value="MVO99538.1"/>
    <property type="molecule type" value="Genomic_DNA"/>
</dbReference>
<dbReference type="RefSeq" id="WP_157334545.1">
    <property type="nucleotide sequence ID" value="NZ_RHLK01000003.1"/>
</dbReference>
<dbReference type="AlphaFoldDB" id="A0A7X3FHE8"/>
<accession>A0A7X3FHE8</accession>
<dbReference type="Gene3D" id="3.90.1200.10">
    <property type="match status" value="1"/>
</dbReference>
<dbReference type="GO" id="GO:0016740">
    <property type="term" value="F:transferase activity"/>
    <property type="evidence" value="ECO:0007669"/>
    <property type="project" value="UniProtKB-KW"/>
</dbReference>